<name>A0A8H7UCF4_MORIS</name>
<dbReference type="Pfam" id="PF00076">
    <property type="entry name" value="RRM_1"/>
    <property type="match status" value="1"/>
</dbReference>
<keyword evidence="4" id="KW-1185">Reference proteome</keyword>
<feature type="domain" description="RRM" evidence="2">
    <location>
        <begin position="16"/>
        <end position="86"/>
    </location>
</feature>
<dbReference type="InterPro" id="IPR035979">
    <property type="entry name" value="RBD_domain_sf"/>
</dbReference>
<comment type="caution">
    <text evidence="3">The sequence shown here is derived from an EMBL/GenBank/DDBJ whole genome shotgun (WGS) entry which is preliminary data.</text>
</comment>
<dbReference type="Gene3D" id="3.30.70.330">
    <property type="match status" value="1"/>
</dbReference>
<evidence type="ECO:0000313" key="3">
    <source>
        <dbReference type="EMBL" id="KAG2174788.1"/>
    </source>
</evidence>
<evidence type="ECO:0000313" key="4">
    <source>
        <dbReference type="Proteomes" id="UP000654370"/>
    </source>
</evidence>
<reference evidence="3" key="1">
    <citation type="submission" date="2020-12" db="EMBL/GenBank/DDBJ databases">
        <title>Metabolic potential, ecology and presence of endohyphal bacteria is reflected in genomic diversity of Mucoromycotina.</title>
        <authorList>
            <person name="Muszewska A."/>
            <person name="Okrasinska A."/>
            <person name="Steczkiewicz K."/>
            <person name="Drgas O."/>
            <person name="Orlowska M."/>
            <person name="Perlinska-Lenart U."/>
            <person name="Aleksandrzak-Piekarczyk T."/>
            <person name="Szatraj K."/>
            <person name="Zielenkiewicz U."/>
            <person name="Pilsyk S."/>
            <person name="Malc E."/>
            <person name="Mieczkowski P."/>
            <person name="Kruszewska J.S."/>
            <person name="Biernat P."/>
            <person name="Pawlowska J."/>
        </authorList>
    </citation>
    <scope>NUCLEOTIDE SEQUENCE</scope>
    <source>
        <strain evidence="3">WA0000067209</strain>
    </source>
</reference>
<dbReference type="EMBL" id="JAEPQZ010000012">
    <property type="protein sequence ID" value="KAG2174788.1"/>
    <property type="molecule type" value="Genomic_DNA"/>
</dbReference>
<sequence>MVNWNTTIPTEPTPTLVHVKNMSPKTSEKTAKDFFEFCGKIKSFEVKPSDDGQHQEGLILFERESAAKTAVLLSNALIDDSHIVVESYFPSTAEPSKEHALDDQTQEAKPKSNIMAEILASGYVLTDNVVAKGIEFDSKYAFTQRIQDYLGKLSSTAQSLDEKYKVSDKATEVDNKYNIQQRTKTTTEAAQSKAQELLQTETGQKVQGFADSIMKQVAAVHNEALRIAEGKKGSPVAFANAGTASDASATAPTGTAAAPTGTASATGATTGAHPASAANP</sequence>
<dbReference type="SMART" id="SM00360">
    <property type="entry name" value="RRM"/>
    <property type="match status" value="1"/>
</dbReference>
<evidence type="ECO:0000256" key="1">
    <source>
        <dbReference type="SAM" id="MobiDB-lite"/>
    </source>
</evidence>
<dbReference type="InterPro" id="IPR000504">
    <property type="entry name" value="RRM_dom"/>
</dbReference>
<dbReference type="GO" id="GO:0003723">
    <property type="term" value="F:RNA binding"/>
    <property type="evidence" value="ECO:0007669"/>
    <property type="project" value="InterPro"/>
</dbReference>
<organism evidence="3 4">
    <name type="scientific">Mortierella isabellina</name>
    <name type="common">Filamentous fungus</name>
    <name type="synonym">Umbelopsis isabellina</name>
    <dbReference type="NCBI Taxonomy" id="91625"/>
    <lineage>
        <taxon>Eukaryota</taxon>
        <taxon>Fungi</taxon>
        <taxon>Fungi incertae sedis</taxon>
        <taxon>Mucoromycota</taxon>
        <taxon>Mucoromycotina</taxon>
        <taxon>Umbelopsidomycetes</taxon>
        <taxon>Umbelopsidales</taxon>
        <taxon>Umbelopsidaceae</taxon>
        <taxon>Umbelopsis</taxon>
    </lineage>
</organism>
<dbReference type="Proteomes" id="UP000654370">
    <property type="component" value="Unassembled WGS sequence"/>
</dbReference>
<dbReference type="PANTHER" id="PTHR32343">
    <property type="entry name" value="SERINE/ARGININE-RICH SPLICING FACTOR"/>
    <property type="match status" value="1"/>
</dbReference>
<proteinExistence type="predicted"/>
<gene>
    <name evidence="3" type="ORF">INT43_005850</name>
</gene>
<feature type="region of interest" description="Disordered" evidence="1">
    <location>
        <begin position="243"/>
        <end position="280"/>
    </location>
</feature>
<dbReference type="SUPFAM" id="SSF54928">
    <property type="entry name" value="RNA-binding domain, RBD"/>
    <property type="match status" value="1"/>
</dbReference>
<accession>A0A8H7UCF4</accession>
<dbReference type="InterPro" id="IPR012677">
    <property type="entry name" value="Nucleotide-bd_a/b_plait_sf"/>
</dbReference>
<dbReference type="OrthoDB" id="7763451at2759"/>
<protein>
    <recommendedName>
        <fullName evidence="2">RRM domain-containing protein</fullName>
    </recommendedName>
</protein>
<dbReference type="AlphaFoldDB" id="A0A8H7UCF4"/>
<evidence type="ECO:0000259" key="2">
    <source>
        <dbReference type="SMART" id="SM00360"/>
    </source>
</evidence>
<dbReference type="PANTHER" id="PTHR32343:SF10">
    <property type="entry name" value="RNA-BINDING REGION RNP-1 DOMAIN-CONTAINING PROTEIN"/>
    <property type="match status" value="1"/>
</dbReference>